<evidence type="ECO:0000313" key="5">
    <source>
        <dbReference type="Proteomes" id="UP000271031"/>
    </source>
</evidence>
<dbReference type="EMBL" id="RHHQ01000017">
    <property type="protein sequence ID" value="RNB84538.1"/>
    <property type="molecule type" value="Genomic_DNA"/>
</dbReference>
<gene>
    <name evidence="4" type="ORF">EDM56_20725</name>
</gene>
<evidence type="ECO:0000256" key="2">
    <source>
        <dbReference type="PROSITE-ProRule" id="PRU00335"/>
    </source>
</evidence>
<dbReference type="AlphaFoldDB" id="A0A3M8D9B0"/>
<dbReference type="InterPro" id="IPR009057">
    <property type="entry name" value="Homeodomain-like_sf"/>
</dbReference>
<dbReference type="Proteomes" id="UP000271031">
    <property type="component" value="Unassembled WGS sequence"/>
</dbReference>
<name>A0A3M8D9B0_9BACL</name>
<keyword evidence="1 2" id="KW-0238">DNA-binding</keyword>
<dbReference type="InterPro" id="IPR001647">
    <property type="entry name" value="HTH_TetR"/>
</dbReference>
<dbReference type="PANTHER" id="PTHR43479:SF8">
    <property type="entry name" value="TRANSCRIPTIONAL REGULATOR, TETR FAMILY"/>
    <property type="match status" value="1"/>
</dbReference>
<accession>A0A3M8D9B0</accession>
<dbReference type="SUPFAM" id="SSF46689">
    <property type="entry name" value="Homeodomain-like"/>
    <property type="match status" value="1"/>
</dbReference>
<dbReference type="RefSeq" id="WP_122919821.1">
    <property type="nucleotide sequence ID" value="NZ_RHHQ01000017.1"/>
</dbReference>
<organism evidence="4 5">
    <name type="scientific">Brevibacillus fluminis</name>
    <dbReference type="NCBI Taxonomy" id="511487"/>
    <lineage>
        <taxon>Bacteria</taxon>
        <taxon>Bacillati</taxon>
        <taxon>Bacillota</taxon>
        <taxon>Bacilli</taxon>
        <taxon>Bacillales</taxon>
        <taxon>Paenibacillaceae</taxon>
        <taxon>Brevibacillus</taxon>
    </lineage>
</organism>
<keyword evidence="5" id="KW-1185">Reference proteome</keyword>
<dbReference type="PROSITE" id="PS50977">
    <property type="entry name" value="HTH_TETR_2"/>
    <property type="match status" value="1"/>
</dbReference>
<comment type="caution">
    <text evidence="4">The sequence shown here is derived from an EMBL/GenBank/DDBJ whole genome shotgun (WGS) entry which is preliminary data.</text>
</comment>
<dbReference type="GO" id="GO:0003677">
    <property type="term" value="F:DNA binding"/>
    <property type="evidence" value="ECO:0007669"/>
    <property type="project" value="UniProtKB-UniRule"/>
</dbReference>
<dbReference type="OrthoDB" id="9812484at2"/>
<sequence length="193" mass="20927">MERSITPKGQASRARLLQAAATEFAAKGFAATKVSDIVKAAGLTQAAFYLYFSSKEAMFAELVQEFREQLKHLASAGAIASGLPAEQVPVQVKANLQAVFAFLGTMPELTKIALVESPDAEAIKSEMIAMVIENMKKNQEAGYVRKELVPEVAAECMMGMVDRLCMKWLVTQDKDAETLAAEMADVLMYGILA</sequence>
<dbReference type="Gene3D" id="1.10.357.10">
    <property type="entry name" value="Tetracycline Repressor, domain 2"/>
    <property type="match status" value="1"/>
</dbReference>
<dbReference type="PRINTS" id="PR00455">
    <property type="entry name" value="HTHTETR"/>
</dbReference>
<dbReference type="Gene3D" id="1.10.10.60">
    <property type="entry name" value="Homeodomain-like"/>
    <property type="match status" value="1"/>
</dbReference>
<dbReference type="InterPro" id="IPR036271">
    <property type="entry name" value="Tet_transcr_reg_TetR-rel_C_sf"/>
</dbReference>
<dbReference type="SUPFAM" id="SSF48498">
    <property type="entry name" value="Tetracyclin repressor-like, C-terminal domain"/>
    <property type="match status" value="1"/>
</dbReference>
<feature type="DNA-binding region" description="H-T-H motif" evidence="2">
    <location>
        <begin position="33"/>
        <end position="52"/>
    </location>
</feature>
<reference evidence="4 5" key="1">
    <citation type="submission" date="2018-10" db="EMBL/GenBank/DDBJ databases">
        <title>Phylogenomics of Brevibacillus.</title>
        <authorList>
            <person name="Dunlap C."/>
        </authorList>
    </citation>
    <scope>NUCLEOTIDE SEQUENCE [LARGE SCALE GENOMIC DNA]</scope>
    <source>
        <strain evidence="4 5">JCM 15716</strain>
    </source>
</reference>
<dbReference type="Pfam" id="PF00440">
    <property type="entry name" value="TetR_N"/>
    <property type="match status" value="1"/>
</dbReference>
<dbReference type="InterPro" id="IPR050624">
    <property type="entry name" value="HTH-type_Tx_Regulator"/>
</dbReference>
<feature type="domain" description="HTH tetR-type" evidence="3">
    <location>
        <begin position="10"/>
        <end position="70"/>
    </location>
</feature>
<proteinExistence type="predicted"/>
<protein>
    <submittedName>
        <fullName evidence="4">TetR/AcrR family transcriptional regulator</fullName>
    </submittedName>
</protein>
<dbReference type="PANTHER" id="PTHR43479">
    <property type="entry name" value="ACREF/ENVCD OPERON REPRESSOR-RELATED"/>
    <property type="match status" value="1"/>
</dbReference>
<evidence type="ECO:0000313" key="4">
    <source>
        <dbReference type="EMBL" id="RNB84538.1"/>
    </source>
</evidence>
<evidence type="ECO:0000259" key="3">
    <source>
        <dbReference type="PROSITE" id="PS50977"/>
    </source>
</evidence>
<evidence type="ECO:0000256" key="1">
    <source>
        <dbReference type="ARBA" id="ARBA00023125"/>
    </source>
</evidence>